<dbReference type="InterPro" id="IPR027417">
    <property type="entry name" value="P-loop_NTPase"/>
</dbReference>
<comment type="caution">
    <text evidence="3">The sequence shown here is derived from an EMBL/GenBank/DDBJ whole genome shotgun (WGS) entry which is preliminary data.</text>
</comment>
<dbReference type="PANTHER" id="PTHR10039:SF17">
    <property type="entry name" value="FUNGAL STAND N-TERMINAL GOODBYE DOMAIN-CONTAINING PROTEIN-RELATED"/>
    <property type="match status" value="1"/>
</dbReference>
<dbReference type="EMBL" id="MU151421">
    <property type="protein sequence ID" value="KAF9443936.1"/>
    <property type="molecule type" value="Genomic_DNA"/>
</dbReference>
<accession>A0A9P5X5W4</accession>
<dbReference type="OrthoDB" id="4760524at2759"/>
<dbReference type="Pfam" id="PF24883">
    <property type="entry name" value="NPHP3_N"/>
    <property type="match status" value="1"/>
</dbReference>
<gene>
    <name evidence="3" type="ORF">P691DRAFT_375768</name>
</gene>
<proteinExistence type="predicted"/>
<dbReference type="AlphaFoldDB" id="A0A9P5X5W4"/>
<dbReference type="Proteomes" id="UP000807342">
    <property type="component" value="Unassembled WGS sequence"/>
</dbReference>
<evidence type="ECO:0000259" key="2">
    <source>
        <dbReference type="Pfam" id="PF24883"/>
    </source>
</evidence>
<feature type="domain" description="Nephrocystin 3-like N-terminal" evidence="2">
    <location>
        <begin position="66"/>
        <end position="225"/>
    </location>
</feature>
<dbReference type="SUPFAM" id="SSF52540">
    <property type="entry name" value="P-loop containing nucleoside triphosphate hydrolases"/>
    <property type="match status" value="1"/>
</dbReference>
<dbReference type="PANTHER" id="PTHR10039">
    <property type="entry name" value="AMELOGENIN"/>
    <property type="match status" value="1"/>
</dbReference>
<reference evidence="3" key="1">
    <citation type="submission" date="2020-11" db="EMBL/GenBank/DDBJ databases">
        <authorList>
            <consortium name="DOE Joint Genome Institute"/>
            <person name="Ahrendt S."/>
            <person name="Riley R."/>
            <person name="Andreopoulos W."/>
            <person name="Labutti K."/>
            <person name="Pangilinan J."/>
            <person name="Ruiz-Duenas F.J."/>
            <person name="Barrasa J.M."/>
            <person name="Sanchez-Garcia M."/>
            <person name="Camarero S."/>
            <person name="Miyauchi S."/>
            <person name="Serrano A."/>
            <person name="Linde D."/>
            <person name="Babiker R."/>
            <person name="Drula E."/>
            <person name="Ayuso-Fernandez I."/>
            <person name="Pacheco R."/>
            <person name="Padilla G."/>
            <person name="Ferreira P."/>
            <person name="Barriuso J."/>
            <person name="Kellner H."/>
            <person name="Castanera R."/>
            <person name="Alfaro M."/>
            <person name="Ramirez L."/>
            <person name="Pisabarro A.G."/>
            <person name="Kuo A."/>
            <person name="Tritt A."/>
            <person name="Lipzen A."/>
            <person name="He G."/>
            <person name="Yan M."/>
            <person name="Ng V."/>
            <person name="Cullen D."/>
            <person name="Martin F."/>
            <person name="Rosso M.-N."/>
            <person name="Henrissat B."/>
            <person name="Hibbett D."/>
            <person name="Martinez A.T."/>
            <person name="Grigoriev I.V."/>
        </authorList>
    </citation>
    <scope>NUCLEOTIDE SEQUENCE</scope>
    <source>
        <strain evidence="3">MF-IS2</strain>
    </source>
</reference>
<keyword evidence="1" id="KW-0677">Repeat</keyword>
<dbReference type="Gene3D" id="3.40.50.300">
    <property type="entry name" value="P-loop containing nucleotide triphosphate hydrolases"/>
    <property type="match status" value="1"/>
</dbReference>
<keyword evidence="4" id="KW-1185">Reference proteome</keyword>
<evidence type="ECO:0000256" key="1">
    <source>
        <dbReference type="ARBA" id="ARBA00022737"/>
    </source>
</evidence>
<organism evidence="3 4">
    <name type="scientific">Macrolepiota fuliginosa MF-IS2</name>
    <dbReference type="NCBI Taxonomy" id="1400762"/>
    <lineage>
        <taxon>Eukaryota</taxon>
        <taxon>Fungi</taxon>
        <taxon>Dikarya</taxon>
        <taxon>Basidiomycota</taxon>
        <taxon>Agaricomycotina</taxon>
        <taxon>Agaricomycetes</taxon>
        <taxon>Agaricomycetidae</taxon>
        <taxon>Agaricales</taxon>
        <taxon>Agaricineae</taxon>
        <taxon>Agaricaceae</taxon>
        <taxon>Macrolepiota</taxon>
    </lineage>
</organism>
<name>A0A9P5X5W4_9AGAR</name>
<protein>
    <recommendedName>
        <fullName evidence="2">Nephrocystin 3-like N-terminal domain-containing protein</fullName>
    </recommendedName>
</protein>
<evidence type="ECO:0000313" key="3">
    <source>
        <dbReference type="EMBL" id="KAF9443936.1"/>
    </source>
</evidence>
<sequence>MTESHPFHHAHNFVMNQPQFTGYSQPEKRGLQILLEASLPAAAYDSSEHPRNCHPGTRMQYIDQIVNWGSEGSDPGHRIFWLKGPAGVGKSAIAQSCAEEFAARKRLVAAFFFSRPNQRDNPQHLFTSISYQWASRHKSYAGILKSTIHDDPTIVEKELHHQFHHLFVSPLQELAAKGEDISERVVIIDGLDECAGMAAQQAIVQIVAASIRDRTAPFIWLICSRLEPHLVATFKSTQISAVTHQEELTVSRAIDNEITKYLTDELAKIGMEHDIPVPWPRERDMGTLVNLSGGLYIYANTVVRFIGDRDSLGPESQLRAVLALATSVAKGSTEHPLSELDLFYLLIMQRVPAKTLQTVQWILLATSLPGVQTNVKRNRQFLGLLLSEFQAACRTLHSVMKIEKGWIVFYHASFMDFMQDPQRSRQFCIWKDSGLALRTELTQRLQAVCNDPDIVPYFLPCSYSR</sequence>
<dbReference type="InterPro" id="IPR056884">
    <property type="entry name" value="NPHP3-like_N"/>
</dbReference>
<evidence type="ECO:0000313" key="4">
    <source>
        <dbReference type="Proteomes" id="UP000807342"/>
    </source>
</evidence>